<dbReference type="Proteomes" id="UP000044602">
    <property type="component" value="Unassembled WGS sequence"/>
</dbReference>
<proteinExistence type="predicted"/>
<dbReference type="GO" id="GO:0000978">
    <property type="term" value="F:RNA polymerase II cis-regulatory region sequence-specific DNA binding"/>
    <property type="evidence" value="ECO:0007669"/>
    <property type="project" value="InterPro"/>
</dbReference>
<feature type="compositionally biased region" description="Low complexity" evidence="8">
    <location>
        <begin position="144"/>
        <end position="157"/>
    </location>
</feature>
<dbReference type="Pfam" id="PF00096">
    <property type="entry name" value="zf-C2H2"/>
    <property type="match status" value="2"/>
</dbReference>
<name>A0A0G4LPK5_VERLO</name>
<evidence type="ECO:0000259" key="9">
    <source>
        <dbReference type="PROSITE" id="PS50157"/>
    </source>
</evidence>
<dbReference type="PROSITE" id="PS00028">
    <property type="entry name" value="ZINC_FINGER_C2H2_1"/>
    <property type="match status" value="2"/>
</dbReference>
<comment type="subcellular location">
    <subcellularLocation>
        <location evidence="1">Nucleus</location>
    </subcellularLocation>
</comment>
<dbReference type="GO" id="GO:0000785">
    <property type="term" value="C:chromatin"/>
    <property type="evidence" value="ECO:0007669"/>
    <property type="project" value="TreeGrafter"/>
</dbReference>
<feature type="compositionally biased region" description="Polar residues" evidence="8">
    <location>
        <begin position="450"/>
        <end position="465"/>
    </location>
</feature>
<dbReference type="InterPro" id="IPR036236">
    <property type="entry name" value="Znf_C2H2_sf"/>
</dbReference>
<dbReference type="CDD" id="cd12148">
    <property type="entry name" value="fungal_TF_MHR"/>
    <property type="match status" value="1"/>
</dbReference>
<organism evidence="10 11">
    <name type="scientific">Verticillium longisporum</name>
    <name type="common">Verticillium dahliae var. longisporum</name>
    <dbReference type="NCBI Taxonomy" id="100787"/>
    <lineage>
        <taxon>Eukaryota</taxon>
        <taxon>Fungi</taxon>
        <taxon>Dikarya</taxon>
        <taxon>Ascomycota</taxon>
        <taxon>Pezizomycotina</taxon>
        <taxon>Sordariomycetes</taxon>
        <taxon>Hypocreomycetidae</taxon>
        <taxon>Glomerellales</taxon>
        <taxon>Plectosphaerellaceae</taxon>
        <taxon>Verticillium</taxon>
    </lineage>
</organism>
<keyword evidence="6" id="KW-0539">Nucleus</keyword>
<evidence type="ECO:0000313" key="11">
    <source>
        <dbReference type="Proteomes" id="UP000044602"/>
    </source>
</evidence>
<feature type="domain" description="C2H2-type" evidence="9">
    <location>
        <begin position="60"/>
        <end position="87"/>
    </location>
</feature>
<dbReference type="InterPro" id="IPR007219">
    <property type="entry name" value="XnlR_reg_dom"/>
</dbReference>
<evidence type="ECO:0000256" key="2">
    <source>
        <dbReference type="ARBA" id="ARBA00022723"/>
    </source>
</evidence>
<keyword evidence="3" id="KW-0677">Repeat</keyword>
<feature type="region of interest" description="Disordered" evidence="8">
    <location>
        <begin position="450"/>
        <end position="469"/>
    </location>
</feature>
<dbReference type="PANTHER" id="PTHR40626:SF13">
    <property type="entry name" value="RESPIRATION FACTOR 2-RELATED"/>
    <property type="match status" value="1"/>
</dbReference>
<evidence type="ECO:0000256" key="6">
    <source>
        <dbReference type="ARBA" id="ARBA00023242"/>
    </source>
</evidence>
<evidence type="ECO:0000256" key="5">
    <source>
        <dbReference type="ARBA" id="ARBA00022833"/>
    </source>
</evidence>
<dbReference type="AlphaFoldDB" id="A0A0G4LPK5"/>
<evidence type="ECO:0000256" key="4">
    <source>
        <dbReference type="ARBA" id="ARBA00022771"/>
    </source>
</evidence>
<feature type="compositionally biased region" description="Polar residues" evidence="8">
    <location>
        <begin position="944"/>
        <end position="962"/>
    </location>
</feature>
<dbReference type="PROSITE" id="PS50157">
    <property type="entry name" value="ZINC_FINGER_C2H2_2"/>
    <property type="match status" value="2"/>
</dbReference>
<keyword evidence="11" id="KW-1185">Reference proteome</keyword>
<dbReference type="Pfam" id="PF04082">
    <property type="entry name" value="Fungal_trans"/>
    <property type="match status" value="1"/>
</dbReference>
<dbReference type="GO" id="GO:0008270">
    <property type="term" value="F:zinc ion binding"/>
    <property type="evidence" value="ECO:0007669"/>
    <property type="project" value="UniProtKB-KW"/>
</dbReference>
<dbReference type="PANTHER" id="PTHR40626">
    <property type="entry name" value="MIP31509P"/>
    <property type="match status" value="1"/>
</dbReference>
<dbReference type="SUPFAM" id="SSF57667">
    <property type="entry name" value="beta-beta-alpha zinc fingers"/>
    <property type="match status" value="1"/>
</dbReference>
<dbReference type="FunFam" id="3.30.160.60:FF:000343">
    <property type="entry name" value="C2H2 transcription factor (AmdX)"/>
    <property type="match status" value="1"/>
</dbReference>
<dbReference type="InterPro" id="IPR013087">
    <property type="entry name" value="Znf_C2H2_type"/>
</dbReference>
<feature type="compositionally biased region" description="Low complexity" evidence="8">
    <location>
        <begin position="345"/>
        <end position="356"/>
    </location>
</feature>
<sequence length="1172" mass="127720">MTMNEAAIKVETAANMAAVAASNTTNNAAAVADDNASSITVNTKAPANFPPPKTDKPRPHVCATCQRSFARLEHLKRHERSHTKEKPFECPECTRCFARRDLLLRHQQKLHQTTTPSSRPRARRESASGAAAPGQSRARKNSVAGPHAAAAANAQAAMRPRANTISHVDGSAMQMMAAANAQVARGIPPTHGHSRHPSLANLPMHGLDHGYGGMPNGMATGMAAAMGQRGVQHGLPKLETHAMNNMNNLDFSSGLRTAPPMAFNTDFDFEGLLFGPGSTINPNALHYNDSPQSMALDPMSPFIPQMHDGMHDMNTTQHIDDSFDWLTGFEHQMSFQGADNAVDGSSPSANSTNSHSGISDVMLDGSNHQVSAATTSMWQPAVMGPPQVPNPFSMDLTNSVFPDLLNGAPMSPQPPQQKPNDVYFSTPPPSMSSLSPSLVQGLNTQNLNQALSYNTGPETPSSLNGGNHGVSPVSTITEATRGAIVNALSQCSPFGGRKYSFPTPGSPMSPGVQNVSNLPDHVKSLPSTQDLQRYVGSYLQSFHPHLPFLHIPTLSFEMSSSSTTGRSNSVGGSGCLILSMAAIGALYEMEHTQSRDLFEMAKKMIQLYLEERRKADVRKADFRRTPGSDANSQIPESAVHTPVWLVQAMLLNVVYGHNCGDKTASDIASTHCAALVSLAQAADLLRPIRVEPTEIEVQMSKDWNGMKSDMEEQVEWLQWKTMEERKRTLYVIFILSSLLVTAYNHTPALTNSEILLDLPCDEEFFSAESSTAFAAKGGVRSANHNRTTFHESLGELLRTNEKQQKAFNQPSGPNGGESHLRPSTFGCLILINALHNYIWETRQRHHNKVWTNEETEKMHRHIEPALKAWQAAWASNPNHSLERPNPFGLGPLSADAIPLLDLAYVRLFVNLSRSKEKFWQRDWDAMAEELSRGSEIIQHAEHSPASNTESNGTDPSDNSVASSAFVESPATQQSASPEFAATKFPSQAQAPQASSRTTSRREKHLRKAAFYAADSLAMADKLGVTFADFTSKELPLQSAMCAFDCAQVLAEWIATLQDRVGRYLGILGQDDVDLSQVPAIMLLEEEDVKLIGKVQEVLASAEMKMNMELVNGNIPAVQMDDHTGYAAKVLRVTAYMLDKAAVWPVTHLMARCLETHATHMRARAEKSVMACE</sequence>
<reference evidence="11" key="1">
    <citation type="submission" date="2015-05" db="EMBL/GenBank/DDBJ databases">
        <authorList>
            <person name="Fogelqvist Johan"/>
        </authorList>
    </citation>
    <scope>NUCLEOTIDE SEQUENCE [LARGE SCALE GENOMIC DNA]</scope>
</reference>
<dbReference type="STRING" id="100787.A0A0G4LPK5"/>
<keyword evidence="4 7" id="KW-0863">Zinc-finger</keyword>
<evidence type="ECO:0000256" key="7">
    <source>
        <dbReference type="PROSITE-ProRule" id="PRU00042"/>
    </source>
</evidence>
<dbReference type="InterPro" id="IPR051059">
    <property type="entry name" value="VerF-like"/>
</dbReference>
<protein>
    <recommendedName>
        <fullName evidence="9">C2H2-type domain-containing protein</fullName>
    </recommendedName>
</protein>
<feature type="domain" description="C2H2-type" evidence="9">
    <location>
        <begin position="88"/>
        <end position="116"/>
    </location>
</feature>
<feature type="region of interest" description="Disordered" evidence="8">
    <location>
        <begin position="981"/>
        <end position="1001"/>
    </location>
</feature>
<accession>A0A0G4LPK5</accession>
<evidence type="ECO:0000256" key="3">
    <source>
        <dbReference type="ARBA" id="ARBA00022737"/>
    </source>
</evidence>
<feature type="region of interest" description="Disordered" evidence="8">
    <location>
        <begin position="940"/>
        <end position="967"/>
    </location>
</feature>
<dbReference type="GO" id="GO:0005634">
    <property type="term" value="C:nucleus"/>
    <property type="evidence" value="ECO:0007669"/>
    <property type="project" value="UniProtKB-SubCell"/>
</dbReference>
<gene>
    <name evidence="10" type="ORF">BN1708_013744</name>
</gene>
<feature type="compositionally biased region" description="Polar residues" evidence="8">
    <location>
        <begin position="984"/>
        <end position="997"/>
    </location>
</feature>
<dbReference type="EMBL" id="CVQH01015891">
    <property type="protein sequence ID" value="CRK23625.1"/>
    <property type="molecule type" value="Genomic_DNA"/>
</dbReference>
<dbReference type="GO" id="GO:0000981">
    <property type="term" value="F:DNA-binding transcription factor activity, RNA polymerase II-specific"/>
    <property type="evidence" value="ECO:0007669"/>
    <property type="project" value="InterPro"/>
</dbReference>
<keyword evidence="5" id="KW-0862">Zinc</keyword>
<dbReference type="SMART" id="SM00355">
    <property type="entry name" value="ZnF_C2H2"/>
    <property type="match status" value="2"/>
</dbReference>
<dbReference type="GO" id="GO:0006351">
    <property type="term" value="P:DNA-templated transcription"/>
    <property type="evidence" value="ECO:0007669"/>
    <property type="project" value="InterPro"/>
</dbReference>
<feature type="region of interest" description="Disordered" evidence="8">
    <location>
        <begin position="403"/>
        <end position="436"/>
    </location>
</feature>
<dbReference type="FunFam" id="3.30.160.60:FF:000576">
    <property type="entry name" value="C2H2 transcription factor (AmdX)"/>
    <property type="match status" value="1"/>
</dbReference>
<evidence type="ECO:0000256" key="8">
    <source>
        <dbReference type="SAM" id="MobiDB-lite"/>
    </source>
</evidence>
<evidence type="ECO:0000313" key="10">
    <source>
        <dbReference type="EMBL" id="CRK23625.1"/>
    </source>
</evidence>
<keyword evidence="2" id="KW-0479">Metal-binding</keyword>
<feature type="region of interest" description="Disordered" evidence="8">
    <location>
        <begin position="337"/>
        <end position="363"/>
    </location>
</feature>
<dbReference type="Gene3D" id="3.30.160.60">
    <property type="entry name" value="Classic Zinc Finger"/>
    <property type="match status" value="2"/>
</dbReference>
<feature type="region of interest" description="Disordered" evidence="8">
    <location>
        <begin position="108"/>
        <end position="157"/>
    </location>
</feature>
<evidence type="ECO:0000256" key="1">
    <source>
        <dbReference type="ARBA" id="ARBA00004123"/>
    </source>
</evidence>